<accession>A0ACC0N111</accession>
<reference evidence="1" key="1">
    <citation type="submission" date="2022-02" db="EMBL/GenBank/DDBJ databases">
        <title>Plant Genome Project.</title>
        <authorList>
            <person name="Zhang R.-G."/>
        </authorList>
    </citation>
    <scope>NUCLEOTIDE SEQUENCE</scope>
    <source>
        <strain evidence="1">AT1</strain>
    </source>
</reference>
<evidence type="ECO:0000313" key="1">
    <source>
        <dbReference type="EMBL" id="KAI8546531.1"/>
    </source>
</evidence>
<organism evidence="1 2">
    <name type="scientific">Rhododendron molle</name>
    <name type="common">Chinese azalea</name>
    <name type="synonym">Azalea mollis</name>
    <dbReference type="NCBI Taxonomy" id="49168"/>
    <lineage>
        <taxon>Eukaryota</taxon>
        <taxon>Viridiplantae</taxon>
        <taxon>Streptophyta</taxon>
        <taxon>Embryophyta</taxon>
        <taxon>Tracheophyta</taxon>
        <taxon>Spermatophyta</taxon>
        <taxon>Magnoliopsida</taxon>
        <taxon>eudicotyledons</taxon>
        <taxon>Gunneridae</taxon>
        <taxon>Pentapetalae</taxon>
        <taxon>asterids</taxon>
        <taxon>Ericales</taxon>
        <taxon>Ericaceae</taxon>
        <taxon>Ericoideae</taxon>
        <taxon>Rhodoreae</taxon>
        <taxon>Rhododendron</taxon>
    </lineage>
</organism>
<gene>
    <name evidence="1" type="ORF">RHMOL_Rhmol07G0125700</name>
</gene>
<protein>
    <submittedName>
        <fullName evidence="1">Uncharacterized protein</fullName>
    </submittedName>
</protein>
<proteinExistence type="predicted"/>
<evidence type="ECO:0000313" key="2">
    <source>
        <dbReference type="Proteomes" id="UP001062846"/>
    </source>
</evidence>
<keyword evidence="2" id="KW-1185">Reference proteome</keyword>
<comment type="caution">
    <text evidence="1">The sequence shown here is derived from an EMBL/GenBank/DDBJ whole genome shotgun (WGS) entry which is preliminary data.</text>
</comment>
<name>A0ACC0N111_RHOML</name>
<dbReference type="EMBL" id="CM046394">
    <property type="protein sequence ID" value="KAI8546531.1"/>
    <property type="molecule type" value="Genomic_DNA"/>
</dbReference>
<sequence length="51" mass="5391">MVDDIAGDGLDVLVETLRDENWCPGLACAHLGQIPTAVSHPCELGGPKSCW</sequence>
<dbReference type="Proteomes" id="UP001062846">
    <property type="component" value="Chromosome 7"/>
</dbReference>